<reference evidence="3 4" key="1">
    <citation type="journal article" date="2021" name="Elife">
        <title>Chloroplast acquisition without the gene transfer in kleptoplastic sea slugs, Plakobranchus ocellatus.</title>
        <authorList>
            <person name="Maeda T."/>
            <person name="Takahashi S."/>
            <person name="Yoshida T."/>
            <person name="Shimamura S."/>
            <person name="Takaki Y."/>
            <person name="Nagai Y."/>
            <person name="Toyoda A."/>
            <person name="Suzuki Y."/>
            <person name="Arimoto A."/>
            <person name="Ishii H."/>
            <person name="Satoh N."/>
            <person name="Nishiyama T."/>
            <person name="Hasebe M."/>
            <person name="Maruyama T."/>
            <person name="Minagawa J."/>
            <person name="Obokata J."/>
            <person name="Shigenobu S."/>
        </authorList>
    </citation>
    <scope>NUCLEOTIDE SEQUENCE [LARGE SCALE GENOMIC DNA]</scope>
</reference>
<dbReference type="SUPFAM" id="SSF82708">
    <property type="entry name" value="R3H domain"/>
    <property type="match status" value="1"/>
</dbReference>
<evidence type="ECO:0000259" key="2">
    <source>
        <dbReference type="PROSITE" id="PS51061"/>
    </source>
</evidence>
<dbReference type="PROSITE" id="PS51061">
    <property type="entry name" value="R3H"/>
    <property type="match status" value="1"/>
</dbReference>
<dbReference type="Gene3D" id="3.30.70.330">
    <property type="match status" value="1"/>
</dbReference>
<feature type="compositionally biased region" description="Basic and acidic residues" evidence="1">
    <location>
        <begin position="166"/>
        <end position="190"/>
    </location>
</feature>
<feature type="region of interest" description="Disordered" evidence="1">
    <location>
        <begin position="149"/>
        <end position="349"/>
    </location>
</feature>
<gene>
    <name evidence="3" type="ORF">PoB_004013100</name>
</gene>
<name>A0AAV4AZD6_9GAST</name>
<organism evidence="3 4">
    <name type="scientific">Plakobranchus ocellatus</name>
    <dbReference type="NCBI Taxonomy" id="259542"/>
    <lineage>
        <taxon>Eukaryota</taxon>
        <taxon>Metazoa</taxon>
        <taxon>Spiralia</taxon>
        <taxon>Lophotrochozoa</taxon>
        <taxon>Mollusca</taxon>
        <taxon>Gastropoda</taxon>
        <taxon>Heterobranchia</taxon>
        <taxon>Euthyneura</taxon>
        <taxon>Panpulmonata</taxon>
        <taxon>Sacoglossa</taxon>
        <taxon>Placobranchoidea</taxon>
        <taxon>Plakobranchidae</taxon>
        <taxon>Plakobranchus</taxon>
    </lineage>
</organism>
<feature type="compositionally biased region" description="Basic and acidic residues" evidence="1">
    <location>
        <begin position="367"/>
        <end position="378"/>
    </location>
</feature>
<feature type="region of interest" description="Disordered" evidence="1">
    <location>
        <begin position="740"/>
        <end position="764"/>
    </location>
</feature>
<feature type="compositionally biased region" description="Basic and acidic residues" evidence="1">
    <location>
        <begin position="253"/>
        <end position="263"/>
    </location>
</feature>
<evidence type="ECO:0000313" key="3">
    <source>
        <dbReference type="EMBL" id="GFO13626.1"/>
    </source>
</evidence>
<dbReference type="PANTHER" id="PTHR21678:SF0">
    <property type="entry name" value="C3H1-TYPE DOMAIN-CONTAINING PROTEIN"/>
    <property type="match status" value="1"/>
</dbReference>
<feature type="region of interest" description="Disordered" evidence="1">
    <location>
        <begin position="365"/>
        <end position="384"/>
    </location>
</feature>
<dbReference type="GO" id="GO:0003676">
    <property type="term" value="F:nucleic acid binding"/>
    <property type="evidence" value="ECO:0007669"/>
    <property type="project" value="UniProtKB-UniRule"/>
</dbReference>
<dbReference type="InterPro" id="IPR036867">
    <property type="entry name" value="R3H_dom_sf"/>
</dbReference>
<feature type="region of interest" description="Disordered" evidence="1">
    <location>
        <begin position="110"/>
        <end position="137"/>
    </location>
</feature>
<dbReference type="PANTHER" id="PTHR21678">
    <property type="entry name" value="GROWTH INHIBITION AND DIFFERENTIATION RELATED PROTEIN 88"/>
    <property type="match status" value="1"/>
</dbReference>
<dbReference type="EMBL" id="BLXT01004491">
    <property type="protein sequence ID" value="GFO13626.1"/>
    <property type="molecule type" value="Genomic_DNA"/>
</dbReference>
<dbReference type="Gene3D" id="3.30.1370.50">
    <property type="entry name" value="R3H-like domain"/>
    <property type="match status" value="1"/>
</dbReference>
<feature type="compositionally biased region" description="Polar residues" evidence="1">
    <location>
        <begin position="327"/>
        <end position="349"/>
    </location>
</feature>
<feature type="compositionally biased region" description="Low complexity" evidence="1">
    <location>
        <begin position="435"/>
        <end position="444"/>
    </location>
</feature>
<keyword evidence="4" id="KW-1185">Reference proteome</keyword>
<comment type="caution">
    <text evidence="3">The sequence shown here is derived from an EMBL/GenBank/DDBJ whole genome shotgun (WGS) entry which is preliminary data.</text>
</comment>
<feature type="region of interest" description="Disordered" evidence="1">
    <location>
        <begin position="435"/>
        <end position="473"/>
    </location>
</feature>
<feature type="domain" description="R3H" evidence="2">
    <location>
        <begin position="38"/>
        <end position="104"/>
    </location>
</feature>
<evidence type="ECO:0000313" key="4">
    <source>
        <dbReference type="Proteomes" id="UP000735302"/>
    </source>
</evidence>
<dbReference type="Pfam" id="PF01424">
    <property type="entry name" value="R3H"/>
    <property type="match status" value="1"/>
</dbReference>
<dbReference type="Proteomes" id="UP000735302">
    <property type="component" value="Unassembled WGS sequence"/>
</dbReference>
<feature type="region of interest" description="Disordered" evidence="1">
    <location>
        <begin position="498"/>
        <end position="523"/>
    </location>
</feature>
<feature type="compositionally biased region" description="Basic and acidic residues" evidence="1">
    <location>
        <begin position="289"/>
        <end position="315"/>
    </location>
</feature>
<dbReference type="InterPro" id="IPR012677">
    <property type="entry name" value="Nucleotide-bd_a/b_plait_sf"/>
</dbReference>
<feature type="compositionally biased region" description="Polar residues" evidence="1">
    <location>
        <begin position="214"/>
        <end position="238"/>
    </location>
</feature>
<dbReference type="InterPro" id="IPR039884">
    <property type="entry name" value="R3HC1/R3HCL"/>
</dbReference>
<feature type="compositionally biased region" description="Basic residues" evidence="1">
    <location>
        <begin position="264"/>
        <end position="273"/>
    </location>
</feature>
<evidence type="ECO:0000256" key="1">
    <source>
        <dbReference type="SAM" id="MobiDB-lite"/>
    </source>
</evidence>
<sequence length="781" mass="87762">MSAKDQRNHRSLLRQGGQKIPFNLAVILNNRFLSIKDDGYTESVLIDLDDFYEKGNDQRVLVFPPLCSFNRLVIHKLVEANFPELATFSIGQGCSRRTVVAFKSTCERAGRDPQLMSEPRSKGRGRGRGKELTPNERVAQWVNQREARRLKKEKWSSREQVNTLSEKVHEEEVETGQKTENKDAVDEKEKSRSKRTPQVQLYVPPSLRAKMAQNPPSNSTFDQGEATNQPHSLNSCEQQAEDKKSLPLQTSDESPHIQVEPRGRGRGRNKRKPKVEVYVPRALRGVQKQNEDDHLSDEKSTPDSKICEVDGHDDTDSMDFYSEQDIKSLSQCSPSEAFPSQNSKNHFSVSRSIGAESLPSVPLSLTSEKDVQTPKIDPDPPDINVRSTEQANVFPNSSSPESTSVPTENSYTFEFYDPAVVAFMPSSPMPQAACNNVNNNSSDNLIKTGSNNNFKKLSDTSQNNSNKPSGQQLYTWKKEDNYVCSNDSLKIVSVSEPSVPLPNTSTPCSKPLISEEPTQKNENKCPNMSEAIHDLNKSLPLKPMLTSPLLGNVNVEESSEEKNIDIDQIEEDAEDSWDAMFDDNGDCLNESLMDELIQNVGNVEVSKPKINYLKFEPKEPDMDMQAFSHIVEIYDFSPELATCDLISAFRDFASRGFDVKWVDDTHALGVFSSAVAASEALQMIHPLLKVRPMSQASKQGQSKARHCQEFLQPYKARPETTSLAARRLVAGALGMAPRVSREVRDRERQKLKEAKEKRRLEKKQREDIWDGAFGKCAMDEV</sequence>
<accession>A0AAV4AZD6</accession>
<proteinExistence type="predicted"/>
<dbReference type="InterPro" id="IPR001374">
    <property type="entry name" value="R3H_dom"/>
</dbReference>
<protein>
    <submittedName>
        <fullName evidence="3">Growth inhibition and differentiation-related protein 88-like protein</fullName>
    </submittedName>
</protein>
<feature type="compositionally biased region" description="Polar residues" evidence="1">
    <location>
        <begin position="445"/>
        <end position="473"/>
    </location>
</feature>
<dbReference type="AlphaFoldDB" id="A0AAV4AZD6"/>